<protein>
    <recommendedName>
        <fullName evidence="2">histidine kinase</fullName>
        <ecNumber evidence="2">2.7.13.3</ecNumber>
    </recommendedName>
</protein>
<keyword evidence="9" id="KW-0812">Transmembrane</keyword>
<keyword evidence="3" id="KW-0597">Phosphoprotein</keyword>
<keyword evidence="12" id="KW-1185">Reference proteome</keyword>
<dbReference type="EC" id="2.7.13.3" evidence="2"/>
<dbReference type="InterPro" id="IPR013783">
    <property type="entry name" value="Ig-like_fold"/>
</dbReference>
<dbReference type="GO" id="GO:0000155">
    <property type="term" value="F:phosphorelay sensor kinase activity"/>
    <property type="evidence" value="ECO:0007669"/>
    <property type="project" value="InterPro"/>
</dbReference>
<dbReference type="InterPro" id="IPR011123">
    <property type="entry name" value="Y_Y_Y"/>
</dbReference>
<evidence type="ECO:0000256" key="8">
    <source>
        <dbReference type="ARBA" id="ARBA00023012"/>
    </source>
</evidence>
<sequence>MHLLRYIKVLCAVLAGGLLHYRAEAQKKYYVTQIDSEIGMPQSTVYAMMKDSKGFVWLGTAQSLSRFDGSRIRNFTTTGLGNTRKVSGRLVRAIVEDADTHLWLSINDALVRFDRKTERFTFLKQRIRENLEYVFGWPIAVKGTKVWCIAPNTRELFYYDYQTRKKRVILTNIPYFNDTYLLLNRSSFDGKSGIWVHLMEGLMYFDLNTLRTSYFFSKHPQNMAGPPLSANTFTVKNDTLLIETSSGALTLHISSRRYGVTQKKLALGITPNSVISFPPTSIVSSTDFGDGIIWVQHANGVYKLSPVLPKFNKITPASHPEFNNNPSIHSINSLSDTTIRIGTRQNNYLYNRRSKQFSQTSSADILISMPGRLIPTSNGDYWLLSSKGLCLYTARTRTTECFTNPDTLTPETKWANSIFKVIETPPNALLVSTESGLFVFNKQDKKYQRIPFFGNHPTRFPVKDHEGRLYITMDSTLHIGRLKGTNWVPQTTPKQGYFFRNGFEDTLHQVIWGAAWNGLKMIRKKDWSIKVWTKKDGLIDSYIYDVLVDKKGDVWFSTNKGISRLNLTTKKVDNFRLSDGLQSLEFNSSTAHITADGEFFFGGVRGFNHFYPEEITINKQLPVPILTDFKVREQPFELPSKLGETSDIQLSAEDNTFSIDYSAIDFFSSGQNTYQYRLVGLDDQWINADGQTTARFGQVPPGSYTFELKVANNDGIWNNTPRQLRIVVPPPMTGTLWFRALMILLLLAGLYGLYRYQLFQVYQKQRLELEVTMKTQEAERQRFAIELHDGIGANLATLKLYLSALENPKFPSKELSQRASLLLDTSFVELRQLIHNLSPRTLTQLGLVEAIRKITADICQSHQQLHIAFEHDEMPESMEEITRINLYRIIQELLQNTLKHAQATQISIELRQLNHQFQLYYHDNGRGFLSTQTTRGNGLTNIESRVMLLNGKLHIDTAPGQGFTILLKIPS</sequence>
<name>A0A344TI35_9BACT</name>
<keyword evidence="5" id="KW-0547">Nucleotide-binding</keyword>
<dbReference type="GO" id="GO:0016020">
    <property type="term" value="C:membrane"/>
    <property type="evidence" value="ECO:0007669"/>
    <property type="project" value="InterPro"/>
</dbReference>
<dbReference type="EMBL" id="CP030850">
    <property type="protein sequence ID" value="AXE18306.1"/>
    <property type="molecule type" value="Genomic_DNA"/>
</dbReference>
<dbReference type="InterPro" id="IPR036890">
    <property type="entry name" value="HATPase_C_sf"/>
</dbReference>
<evidence type="ECO:0000256" key="2">
    <source>
        <dbReference type="ARBA" id="ARBA00012438"/>
    </source>
</evidence>
<dbReference type="Pfam" id="PF02518">
    <property type="entry name" value="HATPase_c"/>
    <property type="match status" value="1"/>
</dbReference>
<dbReference type="PANTHER" id="PTHR24421:SF10">
    <property type="entry name" value="NITRATE_NITRITE SENSOR PROTEIN NARQ"/>
    <property type="match status" value="1"/>
</dbReference>
<evidence type="ECO:0000256" key="4">
    <source>
        <dbReference type="ARBA" id="ARBA00022679"/>
    </source>
</evidence>
<evidence type="ECO:0000256" key="7">
    <source>
        <dbReference type="ARBA" id="ARBA00022840"/>
    </source>
</evidence>
<dbReference type="InterPro" id="IPR005467">
    <property type="entry name" value="His_kinase_dom"/>
</dbReference>
<keyword evidence="4" id="KW-0808">Transferase</keyword>
<dbReference type="Pfam" id="PF07495">
    <property type="entry name" value="Y_Y_Y"/>
    <property type="match status" value="1"/>
</dbReference>
<dbReference type="RefSeq" id="WP_114067090.1">
    <property type="nucleotide sequence ID" value="NZ_CP030850.1"/>
</dbReference>
<dbReference type="AlphaFoldDB" id="A0A344TI35"/>
<keyword evidence="9" id="KW-1133">Transmembrane helix</keyword>
<dbReference type="SUPFAM" id="SSF63829">
    <property type="entry name" value="Calcium-dependent phosphotriesterase"/>
    <property type="match status" value="2"/>
</dbReference>
<organism evidence="11 12">
    <name type="scientific">Runella rosea</name>
    <dbReference type="NCBI Taxonomy" id="2259595"/>
    <lineage>
        <taxon>Bacteria</taxon>
        <taxon>Pseudomonadati</taxon>
        <taxon>Bacteroidota</taxon>
        <taxon>Cytophagia</taxon>
        <taxon>Cytophagales</taxon>
        <taxon>Spirosomataceae</taxon>
        <taxon>Runella</taxon>
    </lineage>
</organism>
<evidence type="ECO:0000256" key="3">
    <source>
        <dbReference type="ARBA" id="ARBA00022553"/>
    </source>
</evidence>
<evidence type="ECO:0000259" key="10">
    <source>
        <dbReference type="PROSITE" id="PS50109"/>
    </source>
</evidence>
<dbReference type="Gene3D" id="3.30.565.10">
    <property type="entry name" value="Histidine kinase-like ATPase, C-terminal domain"/>
    <property type="match status" value="1"/>
</dbReference>
<dbReference type="SMART" id="SM00387">
    <property type="entry name" value="HATPase_c"/>
    <property type="match status" value="1"/>
</dbReference>
<dbReference type="Gene3D" id="1.20.5.1930">
    <property type="match status" value="1"/>
</dbReference>
<dbReference type="CDD" id="cd16917">
    <property type="entry name" value="HATPase_UhpB-NarQ-NarX-like"/>
    <property type="match status" value="1"/>
</dbReference>
<dbReference type="InterPro" id="IPR011712">
    <property type="entry name" value="Sig_transdc_His_kin_sub3_dim/P"/>
</dbReference>
<dbReference type="PANTHER" id="PTHR24421">
    <property type="entry name" value="NITRATE/NITRITE SENSOR PROTEIN NARX-RELATED"/>
    <property type="match status" value="1"/>
</dbReference>
<dbReference type="Gene3D" id="2.130.10.10">
    <property type="entry name" value="YVTN repeat-like/Quinoprotein amine dehydrogenase"/>
    <property type="match status" value="3"/>
</dbReference>
<evidence type="ECO:0000256" key="5">
    <source>
        <dbReference type="ARBA" id="ARBA00022741"/>
    </source>
</evidence>
<evidence type="ECO:0000313" key="11">
    <source>
        <dbReference type="EMBL" id="AXE18306.1"/>
    </source>
</evidence>
<evidence type="ECO:0000256" key="6">
    <source>
        <dbReference type="ARBA" id="ARBA00022777"/>
    </source>
</evidence>
<dbReference type="SUPFAM" id="SSF55874">
    <property type="entry name" value="ATPase domain of HSP90 chaperone/DNA topoisomerase II/histidine kinase"/>
    <property type="match status" value="1"/>
</dbReference>
<feature type="transmembrane region" description="Helical" evidence="9">
    <location>
        <begin position="736"/>
        <end position="754"/>
    </location>
</feature>
<proteinExistence type="predicted"/>
<dbReference type="InterPro" id="IPR011110">
    <property type="entry name" value="Reg_prop"/>
</dbReference>
<keyword evidence="6" id="KW-0418">Kinase</keyword>
<comment type="catalytic activity">
    <reaction evidence="1">
        <text>ATP + protein L-histidine = ADP + protein N-phospho-L-histidine.</text>
        <dbReference type="EC" id="2.7.13.3"/>
    </reaction>
</comment>
<dbReference type="Proteomes" id="UP000251993">
    <property type="component" value="Chromosome"/>
</dbReference>
<evidence type="ECO:0000313" key="12">
    <source>
        <dbReference type="Proteomes" id="UP000251993"/>
    </source>
</evidence>
<dbReference type="KEGG" id="run:DR864_11390"/>
<evidence type="ECO:0000256" key="9">
    <source>
        <dbReference type="SAM" id="Phobius"/>
    </source>
</evidence>
<dbReference type="OrthoDB" id="9778366at2"/>
<keyword evidence="9" id="KW-0472">Membrane</keyword>
<gene>
    <name evidence="11" type="ORF">DR864_11390</name>
</gene>
<reference evidence="11 12" key="1">
    <citation type="submission" date="2018-07" db="EMBL/GenBank/DDBJ databases">
        <title>Genome sequencing of Runella.</title>
        <authorList>
            <person name="Baek M.-G."/>
            <person name="Yi H."/>
        </authorList>
    </citation>
    <scope>NUCLEOTIDE SEQUENCE [LARGE SCALE GENOMIC DNA]</scope>
    <source>
        <strain evidence="11 12">HYN0085</strain>
    </source>
</reference>
<keyword evidence="8" id="KW-0902">Two-component regulatory system</keyword>
<feature type="domain" description="Histidine kinase" evidence="10">
    <location>
        <begin position="786"/>
        <end position="971"/>
    </location>
</feature>
<accession>A0A344TI35</accession>
<dbReference type="PROSITE" id="PS50109">
    <property type="entry name" value="HIS_KIN"/>
    <property type="match status" value="1"/>
</dbReference>
<dbReference type="GO" id="GO:0046983">
    <property type="term" value="F:protein dimerization activity"/>
    <property type="evidence" value="ECO:0007669"/>
    <property type="project" value="InterPro"/>
</dbReference>
<keyword evidence="7" id="KW-0067">ATP-binding</keyword>
<dbReference type="InterPro" id="IPR003594">
    <property type="entry name" value="HATPase_dom"/>
</dbReference>
<dbReference type="Pfam" id="PF07730">
    <property type="entry name" value="HisKA_3"/>
    <property type="match status" value="1"/>
</dbReference>
<dbReference type="Gene3D" id="2.60.40.10">
    <property type="entry name" value="Immunoglobulins"/>
    <property type="match status" value="1"/>
</dbReference>
<dbReference type="InterPro" id="IPR050482">
    <property type="entry name" value="Sensor_HK_TwoCompSys"/>
</dbReference>
<dbReference type="Pfam" id="PF07494">
    <property type="entry name" value="Reg_prop"/>
    <property type="match status" value="2"/>
</dbReference>
<dbReference type="GO" id="GO:0005524">
    <property type="term" value="F:ATP binding"/>
    <property type="evidence" value="ECO:0007669"/>
    <property type="project" value="UniProtKB-KW"/>
</dbReference>
<dbReference type="InterPro" id="IPR015943">
    <property type="entry name" value="WD40/YVTN_repeat-like_dom_sf"/>
</dbReference>
<evidence type="ECO:0000256" key="1">
    <source>
        <dbReference type="ARBA" id="ARBA00000085"/>
    </source>
</evidence>